<accession>A0A101SS12</accession>
<evidence type="ECO:0000256" key="1">
    <source>
        <dbReference type="SAM" id="MobiDB-lite"/>
    </source>
</evidence>
<evidence type="ECO:0000313" key="3">
    <source>
        <dbReference type="Proteomes" id="UP000053024"/>
    </source>
</evidence>
<organism evidence="2 3">
    <name type="scientific">Streptomyces bungoensis</name>
    <dbReference type="NCBI Taxonomy" id="285568"/>
    <lineage>
        <taxon>Bacteria</taxon>
        <taxon>Bacillati</taxon>
        <taxon>Actinomycetota</taxon>
        <taxon>Actinomycetes</taxon>
        <taxon>Kitasatosporales</taxon>
        <taxon>Streptomycetaceae</taxon>
        <taxon>Streptomyces</taxon>
    </lineage>
</organism>
<feature type="compositionally biased region" description="Low complexity" evidence="1">
    <location>
        <begin position="137"/>
        <end position="149"/>
    </location>
</feature>
<dbReference type="OrthoDB" id="4309322at2"/>
<dbReference type="EMBL" id="LMWX01000055">
    <property type="protein sequence ID" value="KUN79023.1"/>
    <property type="molecule type" value="Genomic_DNA"/>
</dbReference>
<evidence type="ECO:0000313" key="2">
    <source>
        <dbReference type="EMBL" id="KUN79023.1"/>
    </source>
</evidence>
<dbReference type="Proteomes" id="UP000053024">
    <property type="component" value="Unassembled WGS sequence"/>
</dbReference>
<dbReference type="RefSeq" id="WP_061928140.1">
    <property type="nucleotide sequence ID" value="NZ_JBEYBH010000035.1"/>
</dbReference>
<dbReference type="AlphaFoldDB" id="A0A101SS12"/>
<protein>
    <submittedName>
        <fullName evidence="2">Uncharacterized protein</fullName>
    </submittedName>
</protein>
<gene>
    <name evidence="2" type="ORF">AQJ66_29540</name>
</gene>
<comment type="caution">
    <text evidence="2">The sequence shown here is derived from an EMBL/GenBank/DDBJ whole genome shotgun (WGS) entry which is preliminary data.</text>
</comment>
<proteinExistence type="predicted"/>
<reference evidence="2 3" key="1">
    <citation type="submission" date="2015-10" db="EMBL/GenBank/DDBJ databases">
        <title>Draft genome sequence of Streptomyces bungoensis DSM 41781, type strain for the species Streptomyces bungoensis.</title>
        <authorList>
            <person name="Ruckert C."/>
            <person name="Winkler A."/>
            <person name="Kalinowski J."/>
            <person name="Kampfer P."/>
            <person name="Glaeser S."/>
        </authorList>
    </citation>
    <scope>NUCLEOTIDE SEQUENCE [LARGE SCALE GENOMIC DNA]</scope>
    <source>
        <strain evidence="2 3">DSM 41781</strain>
    </source>
</reference>
<sequence>MHAYTVTGRPSAGGVLAVLTGARADADVAACAGQLAARTGRKITAAVAFRSTGFSINALLHLARNCRLTHQADAVLALHADALIAAGHYRSTIAVLPARTNPYHRLPTRTSKRLAHRTGSATVITSVLLHPPGQRFTPDTAATAARTADPPAPSSLVEQRERGAHQARHVTRRQAGPGAPFASPVEPAAGRKRATGRQLPRSPGALTRLRRRRH</sequence>
<keyword evidence="3" id="KW-1185">Reference proteome</keyword>
<name>A0A101SS12_9ACTN</name>
<feature type="region of interest" description="Disordered" evidence="1">
    <location>
        <begin position="130"/>
        <end position="214"/>
    </location>
</feature>